<dbReference type="AlphaFoldDB" id="A0A1C5AR52"/>
<keyword evidence="4" id="KW-1185">Reference proteome</keyword>
<proteinExistence type="inferred from homology"/>
<feature type="domain" description="UspA" evidence="2">
    <location>
        <begin position="10"/>
        <end position="149"/>
    </location>
</feature>
<dbReference type="InterPro" id="IPR006015">
    <property type="entry name" value="Universal_stress_UspA"/>
</dbReference>
<dbReference type="PANTHER" id="PTHR46553:SF3">
    <property type="entry name" value="ADENINE NUCLEOTIDE ALPHA HYDROLASES-LIKE SUPERFAMILY PROTEIN"/>
    <property type="match status" value="1"/>
</dbReference>
<protein>
    <submittedName>
        <fullName evidence="3">Nucleotide-binding universal stress protein, UspA family</fullName>
    </submittedName>
</protein>
<dbReference type="PRINTS" id="PR01438">
    <property type="entry name" value="UNVRSLSTRESS"/>
</dbReference>
<evidence type="ECO:0000313" key="3">
    <source>
        <dbReference type="EMBL" id="SCF47613.1"/>
    </source>
</evidence>
<reference evidence="4" key="1">
    <citation type="submission" date="2016-06" db="EMBL/GenBank/DDBJ databases">
        <authorList>
            <person name="Varghese N."/>
            <person name="Submissions Spin"/>
        </authorList>
    </citation>
    <scope>NUCLEOTIDE SEQUENCE [LARGE SCALE GENOMIC DNA]</scope>
    <source>
        <strain evidence="4">DSM 44100</strain>
    </source>
</reference>
<gene>
    <name evidence="3" type="ORF">GA0070216_12312</name>
</gene>
<evidence type="ECO:0000259" key="2">
    <source>
        <dbReference type="Pfam" id="PF00582"/>
    </source>
</evidence>
<dbReference type="EMBL" id="FMCU01000023">
    <property type="protein sequence ID" value="SCF47613.1"/>
    <property type="molecule type" value="Genomic_DNA"/>
</dbReference>
<dbReference type="STRING" id="121616.GA0070216_12312"/>
<dbReference type="Proteomes" id="UP000198797">
    <property type="component" value="Unassembled WGS sequence"/>
</dbReference>
<dbReference type="SUPFAM" id="SSF52402">
    <property type="entry name" value="Adenine nucleotide alpha hydrolases-like"/>
    <property type="match status" value="1"/>
</dbReference>
<comment type="similarity">
    <text evidence="1">Belongs to the universal stress protein A family.</text>
</comment>
<dbReference type="Pfam" id="PF00582">
    <property type="entry name" value="Usp"/>
    <property type="match status" value="1"/>
</dbReference>
<dbReference type="InterPro" id="IPR014729">
    <property type="entry name" value="Rossmann-like_a/b/a_fold"/>
</dbReference>
<dbReference type="PANTHER" id="PTHR46553">
    <property type="entry name" value="ADENINE NUCLEOTIDE ALPHA HYDROLASES-LIKE SUPERFAMILY PROTEIN"/>
    <property type="match status" value="1"/>
</dbReference>
<evidence type="ECO:0000313" key="4">
    <source>
        <dbReference type="Proteomes" id="UP000198797"/>
    </source>
</evidence>
<evidence type="ECO:0000256" key="1">
    <source>
        <dbReference type="ARBA" id="ARBA00008791"/>
    </source>
</evidence>
<accession>A0A1C5AR52</accession>
<dbReference type="Gene3D" id="3.40.50.620">
    <property type="entry name" value="HUPs"/>
    <property type="match status" value="1"/>
</dbReference>
<dbReference type="InterPro" id="IPR006016">
    <property type="entry name" value="UspA"/>
</dbReference>
<dbReference type="OrthoDB" id="6174426at2"/>
<dbReference type="CDD" id="cd23659">
    <property type="entry name" value="USP_At3g01520-like"/>
    <property type="match status" value="1"/>
</dbReference>
<organism evidence="3 4">
    <name type="scientific">Micromonospora matsumotoense</name>
    <dbReference type="NCBI Taxonomy" id="121616"/>
    <lineage>
        <taxon>Bacteria</taxon>
        <taxon>Bacillati</taxon>
        <taxon>Actinomycetota</taxon>
        <taxon>Actinomycetes</taxon>
        <taxon>Micromonosporales</taxon>
        <taxon>Micromonosporaceae</taxon>
        <taxon>Micromonospora</taxon>
    </lineage>
</organism>
<name>A0A1C5AR52_9ACTN</name>
<sequence length="162" mass="17123">MVNQVEEHDRRIVVGVDGSAGSRTALRWAMSQGRLTGAKVEAVSAWQGPPVYGFAYGWSPSVFEDVDLAAITGKMLAEAVEDEAAGRPPAEILTRVVHGHPSQALLDLAHGAQMLVVGSRGHGAFAGMLLGSVSQHCVQHAPCPVVVVPPTDPERDEIGSRR</sequence>